<dbReference type="InterPro" id="IPR019953">
    <property type="entry name" value="OHR"/>
</dbReference>
<sequence>MSQIEKVLFTGKTHTTVTHREGASRNDHGRLDIQLSAPHGASGNQDLRFDATLPHPTAEQLFAGAWSACYISAIGLVAQQRKVALPKDLAVEIEVDLGMTGNAYFLQARFHVSVPGVELEVAEAIAREAHEVCPYSKATHGNIDIATTVTAG</sequence>
<name>A0A5J6QLQ3_9GAMM</name>
<protein>
    <submittedName>
        <fullName evidence="2">Ohr family peroxiredoxin</fullName>
    </submittedName>
</protein>
<evidence type="ECO:0000313" key="3">
    <source>
        <dbReference type="Proteomes" id="UP000327179"/>
    </source>
</evidence>
<dbReference type="PANTHER" id="PTHR33797:SF2">
    <property type="entry name" value="ORGANIC HYDROPEROXIDE RESISTANCE PROTEIN-LIKE"/>
    <property type="match status" value="1"/>
</dbReference>
<dbReference type="Pfam" id="PF02566">
    <property type="entry name" value="OsmC"/>
    <property type="match status" value="1"/>
</dbReference>
<dbReference type="InterPro" id="IPR036102">
    <property type="entry name" value="OsmC/Ohrsf"/>
</dbReference>
<reference evidence="2 3" key="1">
    <citation type="submission" date="2019-08" db="EMBL/GenBank/DDBJ databases">
        <title>Whole-genome Sequencing of e-waste polymer degrading bacterium Pseudomonas sp. strain PE08.</title>
        <authorList>
            <person name="Kirdat K."/>
            <person name="Debbarma P."/>
            <person name="Narawade N."/>
            <person name="Suyal D."/>
            <person name="Thorat V."/>
            <person name="Shouche Y."/>
            <person name="Goel R."/>
            <person name="Yadav A."/>
        </authorList>
    </citation>
    <scope>NUCLEOTIDE SEQUENCE [LARGE SCALE GENOMIC DNA]</scope>
    <source>
        <strain evidence="2 3">PE08</strain>
    </source>
</reference>
<dbReference type="RefSeq" id="WP_151133351.1">
    <property type="nucleotide sequence ID" value="NZ_CP043311.1"/>
</dbReference>
<dbReference type="AlphaFoldDB" id="A0A5J6QLQ3"/>
<dbReference type="Proteomes" id="UP000327179">
    <property type="component" value="Chromosome"/>
</dbReference>
<evidence type="ECO:0000313" key="2">
    <source>
        <dbReference type="EMBL" id="QEY62695.1"/>
    </source>
</evidence>
<proteinExistence type="inferred from homology"/>
<dbReference type="EMBL" id="CP043311">
    <property type="protein sequence ID" value="QEY62695.1"/>
    <property type="molecule type" value="Genomic_DNA"/>
</dbReference>
<dbReference type="Gene3D" id="2.20.25.10">
    <property type="match status" value="1"/>
</dbReference>
<dbReference type="InterPro" id="IPR015946">
    <property type="entry name" value="KH_dom-like_a/b"/>
</dbReference>
<dbReference type="KEGG" id="plal:FXN65_11645"/>
<dbReference type="NCBIfam" id="TIGR03561">
    <property type="entry name" value="organ_hyd_perox"/>
    <property type="match status" value="1"/>
</dbReference>
<dbReference type="InterPro" id="IPR003718">
    <property type="entry name" value="OsmC/Ohr_fam"/>
</dbReference>
<dbReference type="GO" id="GO:0006979">
    <property type="term" value="P:response to oxidative stress"/>
    <property type="evidence" value="ECO:0007669"/>
    <property type="project" value="InterPro"/>
</dbReference>
<dbReference type="PANTHER" id="PTHR33797">
    <property type="entry name" value="ORGANIC HYDROPEROXIDE RESISTANCE PROTEIN-LIKE"/>
    <property type="match status" value="1"/>
</dbReference>
<evidence type="ECO:0000256" key="1">
    <source>
        <dbReference type="ARBA" id="ARBA00007378"/>
    </source>
</evidence>
<accession>A0A5J6QLQ3</accession>
<organism evidence="2 3">
    <name type="scientific">Metapseudomonas lalkuanensis</name>
    <dbReference type="NCBI Taxonomy" id="2604832"/>
    <lineage>
        <taxon>Bacteria</taxon>
        <taxon>Pseudomonadati</taxon>
        <taxon>Pseudomonadota</taxon>
        <taxon>Gammaproteobacteria</taxon>
        <taxon>Pseudomonadales</taxon>
        <taxon>Pseudomonadaceae</taxon>
        <taxon>Metapseudomonas</taxon>
    </lineage>
</organism>
<dbReference type="SUPFAM" id="SSF82784">
    <property type="entry name" value="OsmC-like"/>
    <property type="match status" value="1"/>
</dbReference>
<dbReference type="Gene3D" id="3.30.300.20">
    <property type="match status" value="1"/>
</dbReference>
<gene>
    <name evidence="2" type="ORF">FXN65_11645</name>
</gene>
<comment type="similarity">
    <text evidence="1">Belongs to the OsmC/Ohr family.</text>
</comment>
<keyword evidence="3" id="KW-1185">Reference proteome</keyword>